<dbReference type="GO" id="GO:0046872">
    <property type="term" value="F:metal ion binding"/>
    <property type="evidence" value="ECO:0007669"/>
    <property type="project" value="UniProtKB-KW"/>
</dbReference>
<reference evidence="12 13" key="1">
    <citation type="submission" date="2019-02" db="EMBL/GenBank/DDBJ databases">
        <title>Sequencing the genomes of 1000 actinobacteria strains.</title>
        <authorList>
            <person name="Klenk H.-P."/>
        </authorList>
    </citation>
    <scope>NUCLEOTIDE SEQUENCE [LARGE SCALE GENOMIC DNA]</scope>
    <source>
        <strain evidence="12 13">DSM 45612</strain>
    </source>
</reference>
<keyword evidence="13" id="KW-1185">Reference proteome</keyword>
<keyword evidence="7 10" id="KW-0460">Magnesium</keyword>
<keyword evidence="3 10" id="KW-0479">Metal-binding</keyword>
<dbReference type="Proteomes" id="UP000294114">
    <property type="component" value="Unassembled WGS sequence"/>
</dbReference>
<dbReference type="CDD" id="cd01174">
    <property type="entry name" value="ribokinase"/>
    <property type="match status" value="1"/>
</dbReference>
<feature type="binding site" evidence="10">
    <location>
        <position position="293"/>
    </location>
    <ligand>
        <name>K(+)</name>
        <dbReference type="ChEBI" id="CHEBI:29103"/>
    </ligand>
</feature>
<dbReference type="GO" id="GO:0019303">
    <property type="term" value="P:D-ribose catabolic process"/>
    <property type="evidence" value="ECO:0007669"/>
    <property type="project" value="UniProtKB-UniPathway"/>
</dbReference>
<dbReference type="SUPFAM" id="SSF53613">
    <property type="entry name" value="Ribokinase-like"/>
    <property type="match status" value="1"/>
</dbReference>
<evidence type="ECO:0000313" key="13">
    <source>
        <dbReference type="Proteomes" id="UP000294114"/>
    </source>
</evidence>
<feature type="binding site" evidence="10">
    <location>
        <begin position="44"/>
        <end position="48"/>
    </location>
    <ligand>
        <name>substrate</name>
    </ligand>
</feature>
<keyword evidence="2 10" id="KW-0808">Transferase</keyword>
<dbReference type="InterPro" id="IPR002173">
    <property type="entry name" value="Carboh/pur_kinase_PfkB_CS"/>
</dbReference>
<dbReference type="InterPro" id="IPR002139">
    <property type="entry name" value="Ribo/fructo_kinase"/>
</dbReference>
<feature type="binding site" evidence="10">
    <location>
        <begin position="257"/>
        <end position="258"/>
    </location>
    <ligand>
        <name>ATP</name>
        <dbReference type="ChEBI" id="CHEBI:30616"/>
    </ligand>
</feature>
<comment type="function">
    <text evidence="10">Catalyzes the ATP-dependent phosphorylation of 2-deoxy-D-ribose to 2-deoxy-D-ribose 5-phosphate (dRib-5P), allowing the use of deoxyribose as the sole carbon source.</text>
</comment>
<dbReference type="Gene3D" id="3.40.1190.20">
    <property type="match status" value="1"/>
</dbReference>
<sequence length="315" mass="32000">MTAAEGVRIVVIGSTMVDMISYMPRVPDAGETLVGDHFALGFGGKGANQAVMARRLGADVWMVGCLGVDAFGDMTLENFAASGIDTTFVTRTPDVSSGVAPIWVEAGGDNRIVCVPGANACMTEDQARTAVESVAGVDVVIGQFEVPQNVTTAGFRAAKERGAITVLNPAPAAEISPDLLAVTDWLIPNEVEFAFLSKDSGISSGPTDAAVSDLAQRLGVHIVATLGEAGAAVFNGTRPVVRITPVPVEVVDTTGAGDAFVGAFSYGLAAGLSPATAARLGCACATSSVTRAGTQSSFPLAAQIGEALAWATNVP</sequence>
<feature type="binding site" evidence="10">
    <location>
        <position position="189"/>
    </location>
    <ligand>
        <name>ATP</name>
        <dbReference type="ChEBI" id="CHEBI:30616"/>
    </ligand>
</feature>
<comment type="subcellular location">
    <subcellularLocation>
        <location evidence="10">Cytoplasm</location>
    </subcellularLocation>
</comment>
<feature type="binding site" evidence="10">
    <location>
        <position position="252"/>
    </location>
    <ligand>
        <name>K(+)</name>
        <dbReference type="ChEBI" id="CHEBI:29103"/>
    </ligand>
</feature>
<feature type="binding site" evidence="10">
    <location>
        <position position="297"/>
    </location>
    <ligand>
        <name>K(+)</name>
        <dbReference type="ChEBI" id="CHEBI:29103"/>
    </ligand>
</feature>
<evidence type="ECO:0000256" key="6">
    <source>
        <dbReference type="ARBA" id="ARBA00022840"/>
    </source>
</evidence>
<accession>A0A4Q8BEB8</accession>
<feature type="site" description="Important for substrate specificity" evidence="10">
    <location>
        <position position="16"/>
    </location>
</feature>
<organism evidence="12 13">
    <name type="scientific">Micromonospora kangleipakensis</name>
    <dbReference type="NCBI Taxonomy" id="1077942"/>
    <lineage>
        <taxon>Bacteria</taxon>
        <taxon>Bacillati</taxon>
        <taxon>Actinomycetota</taxon>
        <taxon>Actinomycetes</taxon>
        <taxon>Micromonosporales</taxon>
        <taxon>Micromonosporaceae</taxon>
        <taxon>Micromonospora</taxon>
    </lineage>
</organism>
<dbReference type="EC" id="2.7.1.229" evidence="10"/>
<dbReference type="GO" id="GO:0005524">
    <property type="term" value="F:ATP binding"/>
    <property type="evidence" value="ECO:0007669"/>
    <property type="project" value="UniProtKB-UniRule"/>
</dbReference>
<evidence type="ECO:0000256" key="8">
    <source>
        <dbReference type="ARBA" id="ARBA00022958"/>
    </source>
</evidence>
<evidence type="ECO:0000256" key="2">
    <source>
        <dbReference type="ARBA" id="ARBA00022679"/>
    </source>
</evidence>
<evidence type="ECO:0000256" key="5">
    <source>
        <dbReference type="ARBA" id="ARBA00022777"/>
    </source>
</evidence>
<keyword evidence="4 10" id="KW-0547">Nucleotide-binding</keyword>
<comment type="caution">
    <text evidence="10">Lacks conserved residue(s) required for the propagation of feature annotation.</text>
</comment>
<comment type="caution">
    <text evidence="12">The sequence shown here is derived from an EMBL/GenBank/DDBJ whole genome shotgun (WGS) entry which is preliminary data.</text>
</comment>
<keyword evidence="8 10" id="KW-0630">Potassium</keyword>
<dbReference type="InterPro" id="IPR011877">
    <property type="entry name" value="Ribokinase"/>
</dbReference>
<dbReference type="PRINTS" id="PR00990">
    <property type="entry name" value="RIBOKINASE"/>
</dbReference>
<evidence type="ECO:0000256" key="1">
    <source>
        <dbReference type="ARBA" id="ARBA00005380"/>
    </source>
</evidence>
<keyword evidence="9 10" id="KW-0119">Carbohydrate metabolism</keyword>
<dbReference type="GO" id="GO:0005829">
    <property type="term" value="C:cytosol"/>
    <property type="evidence" value="ECO:0007669"/>
    <property type="project" value="TreeGrafter"/>
</dbReference>
<feature type="binding site" evidence="10">
    <location>
        <position position="258"/>
    </location>
    <ligand>
        <name>substrate</name>
    </ligand>
</feature>
<comment type="cofactor">
    <cofactor evidence="10">
        <name>Mg(2+)</name>
        <dbReference type="ChEBI" id="CHEBI:18420"/>
    </cofactor>
</comment>
<evidence type="ECO:0000259" key="11">
    <source>
        <dbReference type="Pfam" id="PF00294"/>
    </source>
</evidence>
<dbReference type="HAMAP" id="MF_01987">
    <property type="entry name" value="Ribokinase"/>
    <property type="match status" value="1"/>
</dbReference>
<feature type="binding site" evidence="10">
    <location>
        <position position="145"/>
    </location>
    <ligand>
        <name>substrate</name>
    </ligand>
</feature>
<feature type="binding site" evidence="10">
    <location>
        <begin position="225"/>
        <end position="230"/>
    </location>
    <ligand>
        <name>ATP</name>
        <dbReference type="ChEBI" id="CHEBI:30616"/>
    </ligand>
</feature>
<evidence type="ECO:0000256" key="10">
    <source>
        <dbReference type="HAMAP-Rule" id="MF_01987"/>
    </source>
</evidence>
<dbReference type="UniPathway" id="UPA00916">
    <property type="reaction ID" value="UER00889"/>
</dbReference>
<comment type="catalytic activity">
    <reaction evidence="10">
        <text>2-deoxy-D-ribose + ATP = 2-deoxy-D-ribose 5-phosphate + ADP + H(+)</text>
        <dbReference type="Rhea" id="RHEA:30871"/>
        <dbReference type="ChEBI" id="CHEBI:15378"/>
        <dbReference type="ChEBI" id="CHEBI:30616"/>
        <dbReference type="ChEBI" id="CHEBI:62877"/>
        <dbReference type="ChEBI" id="CHEBI:90761"/>
        <dbReference type="ChEBI" id="CHEBI:456216"/>
        <dbReference type="EC" id="2.7.1.229"/>
    </reaction>
</comment>
<keyword evidence="6 10" id="KW-0067">ATP-binding</keyword>
<feature type="binding site" evidence="10">
    <location>
        <position position="254"/>
    </location>
    <ligand>
        <name>K(+)</name>
        <dbReference type="ChEBI" id="CHEBI:29103"/>
    </ligand>
</feature>
<dbReference type="GO" id="GO:0004747">
    <property type="term" value="F:ribokinase activity"/>
    <property type="evidence" value="ECO:0007669"/>
    <property type="project" value="InterPro"/>
</dbReference>
<dbReference type="PANTHER" id="PTHR10584:SF166">
    <property type="entry name" value="RIBOKINASE"/>
    <property type="match status" value="1"/>
</dbReference>
<evidence type="ECO:0000313" key="12">
    <source>
        <dbReference type="EMBL" id="RZU76028.1"/>
    </source>
</evidence>
<dbReference type="Pfam" id="PF00294">
    <property type="entry name" value="PfkB"/>
    <property type="match status" value="1"/>
</dbReference>
<protein>
    <recommendedName>
        <fullName evidence="10">Deoxyribokinase</fullName>
        <shortName evidence="10">dRK</shortName>
        <ecNumber evidence="10">2.7.1.229</ecNumber>
    </recommendedName>
    <alternativeName>
        <fullName evidence="10">ATP:2-deoxy-D-ribose 5-phosphotransferase</fullName>
    </alternativeName>
</protein>
<comment type="similarity">
    <text evidence="10">Belongs to the carbohydrate kinase PfkB family. Deoxyribokinase subfamily.</text>
</comment>
<evidence type="ECO:0000256" key="4">
    <source>
        <dbReference type="ARBA" id="ARBA00022741"/>
    </source>
</evidence>
<gene>
    <name evidence="10" type="primary">deoK</name>
    <name evidence="12" type="ORF">EV384_4624</name>
</gene>
<dbReference type="PROSITE" id="PS00584">
    <property type="entry name" value="PFKB_KINASES_2"/>
    <property type="match status" value="1"/>
</dbReference>
<dbReference type="InterPro" id="IPR011611">
    <property type="entry name" value="PfkB_dom"/>
</dbReference>
<comment type="subunit">
    <text evidence="10">Homodimer.</text>
</comment>
<evidence type="ECO:0000256" key="9">
    <source>
        <dbReference type="ARBA" id="ARBA00023277"/>
    </source>
</evidence>
<proteinExistence type="inferred from homology"/>
<name>A0A4Q8BEB8_9ACTN</name>
<dbReference type="AlphaFoldDB" id="A0A4Q8BEB8"/>
<dbReference type="PANTHER" id="PTHR10584">
    <property type="entry name" value="SUGAR KINASE"/>
    <property type="match status" value="1"/>
</dbReference>
<dbReference type="EMBL" id="SHLD01000001">
    <property type="protein sequence ID" value="RZU76028.1"/>
    <property type="molecule type" value="Genomic_DNA"/>
</dbReference>
<feature type="binding site" evidence="10">
    <location>
        <position position="291"/>
    </location>
    <ligand>
        <name>K(+)</name>
        <dbReference type="ChEBI" id="CHEBI:29103"/>
    </ligand>
</feature>
<comment type="similarity">
    <text evidence="1">Belongs to the carbohydrate kinase pfkB family.</text>
</comment>
<feature type="active site" description="Proton acceptor" evidence="10">
    <location>
        <position position="258"/>
    </location>
</feature>
<evidence type="ECO:0000256" key="7">
    <source>
        <dbReference type="ARBA" id="ARBA00022842"/>
    </source>
</evidence>
<keyword evidence="5 10" id="KW-0418">Kinase</keyword>
<feature type="binding site" evidence="10">
    <location>
        <position position="288"/>
    </location>
    <ligand>
        <name>K(+)</name>
        <dbReference type="ChEBI" id="CHEBI:29103"/>
    </ligand>
</feature>
<feature type="binding site" evidence="10">
    <location>
        <begin position="16"/>
        <end position="18"/>
    </location>
    <ligand>
        <name>substrate</name>
    </ligand>
</feature>
<feature type="domain" description="Carbohydrate kinase PfkB" evidence="11">
    <location>
        <begin position="8"/>
        <end position="299"/>
    </location>
</feature>
<dbReference type="RefSeq" id="WP_165440031.1">
    <property type="nucleotide sequence ID" value="NZ_SHLD01000001.1"/>
</dbReference>
<dbReference type="InterPro" id="IPR029056">
    <property type="entry name" value="Ribokinase-like"/>
</dbReference>
<keyword evidence="10" id="KW-0963">Cytoplasm</keyword>
<evidence type="ECO:0000256" key="3">
    <source>
        <dbReference type="ARBA" id="ARBA00022723"/>
    </source>
</evidence>